<keyword evidence="3" id="KW-0256">Endoplasmic reticulum</keyword>
<feature type="compositionally biased region" description="Acidic residues" evidence="7">
    <location>
        <begin position="402"/>
        <end position="411"/>
    </location>
</feature>
<dbReference type="Pfam" id="PF06775">
    <property type="entry name" value="Seipin"/>
    <property type="match status" value="1"/>
</dbReference>
<dbReference type="InterPro" id="IPR009617">
    <property type="entry name" value="Seipin"/>
</dbReference>
<reference evidence="9 10" key="1">
    <citation type="submission" date="2017-07" db="EMBL/GenBank/DDBJ databases">
        <title>An improved, manually edited Actinidia chinensis var. chinensis (kiwifruit) genome highlights the challenges associated with draft genomes and gene prediction in plants.</title>
        <authorList>
            <person name="Pilkington S."/>
            <person name="Crowhurst R."/>
            <person name="Hilario E."/>
            <person name="Nardozza S."/>
            <person name="Fraser L."/>
            <person name="Peng Y."/>
            <person name="Gunaseelan K."/>
            <person name="Simpson R."/>
            <person name="Tahir J."/>
            <person name="Deroles S."/>
            <person name="Templeton K."/>
            <person name="Luo Z."/>
            <person name="Davy M."/>
            <person name="Cheng C."/>
            <person name="Mcneilage M."/>
            <person name="Scaglione D."/>
            <person name="Liu Y."/>
            <person name="Zhang Q."/>
            <person name="Datson P."/>
            <person name="De Silva N."/>
            <person name="Gardiner S."/>
            <person name="Bassett H."/>
            <person name="Chagne D."/>
            <person name="Mccallum J."/>
            <person name="Dzierzon H."/>
            <person name="Deng C."/>
            <person name="Wang Y.-Y."/>
            <person name="Barron N."/>
            <person name="Manako K."/>
            <person name="Bowen J."/>
            <person name="Foster T."/>
            <person name="Erridge Z."/>
            <person name="Tiffin H."/>
            <person name="Waite C."/>
            <person name="Davies K."/>
            <person name="Grierson E."/>
            <person name="Laing W."/>
            <person name="Kirk R."/>
            <person name="Chen X."/>
            <person name="Wood M."/>
            <person name="Montefiori M."/>
            <person name="Brummell D."/>
            <person name="Schwinn K."/>
            <person name="Catanach A."/>
            <person name="Fullerton C."/>
            <person name="Li D."/>
            <person name="Meiyalaghan S."/>
            <person name="Nieuwenhuizen N."/>
            <person name="Read N."/>
            <person name="Prakash R."/>
            <person name="Hunter D."/>
            <person name="Zhang H."/>
            <person name="Mckenzie M."/>
            <person name="Knabel M."/>
            <person name="Harris A."/>
            <person name="Allan A."/>
            <person name="Chen A."/>
            <person name="Janssen B."/>
            <person name="Plunkett B."/>
            <person name="Dwamena C."/>
            <person name="Voogd C."/>
            <person name="Leif D."/>
            <person name="Lafferty D."/>
            <person name="Souleyre E."/>
            <person name="Varkonyi-Gasic E."/>
            <person name="Gambi F."/>
            <person name="Hanley J."/>
            <person name="Yao J.-L."/>
            <person name="Cheung J."/>
            <person name="David K."/>
            <person name="Warren B."/>
            <person name="Marsh K."/>
            <person name="Snowden K."/>
            <person name="Lin-Wang K."/>
            <person name="Brian L."/>
            <person name="Martinez-Sanchez M."/>
            <person name="Wang M."/>
            <person name="Ileperuma N."/>
            <person name="Macnee N."/>
            <person name="Campin R."/>
            <person name="Mcatee P."/>
            <person name="Drummond R."/>
            <person name="Espley R."/>
            <person name="Ireland H."/>
            <person name="Wu R."/>
            <person name="Atkinson R."/>
            <person name="Karunairetnam S."/>
            <person name="Bulley S."/>
            <person name="Chunkath S."/>
            <person name="Hanley Z."/>
            <person name="Storey R."/>
            <person name="Thrimawithana A."/>
            <person name="Thomson S."/>
            <person name="David C."/>
            <person name="Testolin R."/>
        </authorList>
    </citation>
    <scope>NUCLEOTIDE SEQUENCE [LARGE SCALE GENOMIC DNA]</scope>
    <source>
        <strain evidence="10">cv. Red5</strain>
        <tissue evidence="9">Young leaf</tissue>
    </source>
</reference>
<keyword evidence="6 8" id="KW-0472">Membrane</keyword>
<evidence type="ECO:0000256" key="6">
    <source>
        <dbReference type="ARBA" id="ARBA00023136"/>
    </source>
</evidence>
<organism evidence="9 10">
    <name type="scientific">Actinidia chinensis var. chinensis</name>
    <name type="common">Chinese soft-hair kiwi</name>
    <dbReference type="NCBI Taxonomy" id="1590841"/>
    <lineage>
        <taxon>Eukaryota</taxon>
        <taxon>Viridiplantae</taxon>
        <taxon>Streptophyta</taxon>
        <taxon>Embryophyta</taxon>
        <taxon>Tracheophyta</taxon>
        <taxon>Spermatophyta</taxon>
        <taxon>Magnoliopsida</taxon>
        <taxon>eudicotyledons</taxon>
        <taxon>Gunneridae</taxon>
        <taxon>Pentapetalae</taxon>
        <taxon>asterids</taxon>
        <taxon>Ericales</taxon>
        <taxon>Actinidiaceae</taxon>
        <taxon>Actinidia</taxon>
    </lineage>
</organism>
<dbReference type="FunCoup" id="A0A2R6PKS3">
    <property type="interactions" value="560"/>
</dbReference>
<dbReference type="GO" id="GO:0010344">
    <property type="term" value="P:seed oilbody biogenesis"/>
    <property type="evidence" value="ECO:0007669"/>
    <property type="project" value="EnsemblPlants"/>
</dbReference>
<dbReference type="Gramene" id="PSR92935">
    <property type="protein sequence ID" value="PSR92935"/>
    <property type="gene ID" value="CEY00_Acc27538"/>
</dbReference>
<evidence type="ECO:0000256" key="1">
    <source>
        <dbReference type="ARBA" id="ARBA00004477"/>
    </source>
</evidence>
<dbReference type="GO" id="GO:0009846">
    <property type="term" value="P:pollen germination"/>
    <property type="evidence" value="ECO:0007669"/>
    <property type="project" value="EnsemblPlants"/>
</dbReference>
<accession>A0A2R6PKS3</accession>
<dbReference type="CDD" id="cd23995">
    <property type="entry name" value="Seipin_BSCL2_like"/>
    <property type="match status" value="1"/>
</dbReference>
<dbReference type="GO" id="GO:0080155">
    <property type="term" value="P:regulation of double fertilization forming a zygote and endosperm"/>
    <property type="evidence" value="ECO:0007669"/>
    <property type="project" value="EnsemblPlants"/>
</dbReference>
<dbReference type="AlphaFoldDB" id="A0A2R6PKS3"/>
<dbReference type="InParanoid" id="A0A2R6PKS3"/>
<dbReference type="OrthoDB" id="3990054at2759"/>
<feature type="transmembrane region" description="Helical" evidence="8">
    <location>
        <begin position="80"/>
        <end position="113"/>
    </location>
</feature>
<comment type="caution">
    <text evidence="9">The sequence shown here is derived from an EMBL/GenBank/DDBJ whole genome shotgun (WGS) entry which is preliminary data.</text>
</comment>
<evidence type="ECO:0000256" key="4">
    <source>
        <dbReference type="ARBA" id="ARBA00022989"/>
    </source>
</evidence>
<dbReference type="Proteomes" id="UP000241394">
    <property type="component" value="Chromosome LG24"/>
</dbReference>
<sequence length="419" mass="47683">MDEEEEKQKQDDYCYYSSYQHQNTISELIFNCLVTLLSPLSFFSQSQPQVSESETPKESTVNNERSRSLSSSILAIMRKLGVGFLGAVNMCMILTMVMGLAVILGVVLVHLWVEEPLCLRERLHFDYTHPRPNAVFSFRVGDRNEGLINVLGKKKMSMGVPVGHTIYVSLLLLLPDSDFNRDIGVFQLSAELISTNGHVIARSSQPCMLRFRSLPIRLMQTFIMGIPLLLGITAETQKIIVPMLKHNEGYPRTEAIRISLIPRAGTSLVPQLYEAGIIINSHLPWSKEIVRRWKWTFCVWVSIHIYIILVIILVCCFRPLIFPTSRANYRDYRAEDVSLEVSKEPLARGREEREISESLRRWQQSRSRRKAMLLRRAFPETVVYSSASSISVVTREETVAGTEEEEEDTGDSESVCFGG</sequence>
<evidence type="ECO:0000256" key="5">
    <source>
        <dbReference type="ARBA" id="ARBA00023098"/>
    </source>
</evidence>
<evidence type="ECO:0000313" key="9">
    <source>
        <dbReference type="EMBL" id="PSR92935.1"/>
    </source>
</evidence>
<evidence type="ECO:0000256" key="2">
    <source>
        <dbReference type="ARBA" id="ARBA00022692"/>
    </source>
</evidence>
<protein>
    <submittedName>
        <fullName evidence="9">Seipin-1 like</fullName>
    </submittedName>
</protein>
<dbReference type="GO" id="GO:0006629">
    <property type="term" value="P:lipid metabolic process"/>
    <property type="evidence" value="ECO:0007669"/>
    <property type="project" value="UniProtKB-KW"/>
</dbReference>
<evidence type="ECO:0000313" key="10">
    <source>
        <dbReference type="Proteomes" id="UP000241394"/>
    </source>
</evidence>
<dbReference type="PANTHER" id="PTHR21212">
    <property type="entry name" value="BERNARDINELLI-SEIP CONGENITAL LIPODYSTROPHY 2 HOMOLOG BSCL2 PROTEIN"/>
    <property type="match status" value="1"/>
</dbReference>
<name>A0A2R6PKS3_ACTCC</name>
<feature type="transmembrane region" description="Helical" evidence="8">
    <location>
        <begin position="293"/>
        <end position="317"/>
    </location>
</feature>
<dbReference type="GO" id="GO:0005789">
    <property type="term" value="C:endoplasmic reticulum membrane"/>
    <property type="evidence" value="ECO:0007669"/>
    <property type="project" value="UniProtKB-SubCell"/>
</dbReference>
<evidence type="ECO:0000256" key="8">
    <source>
        <dbReference type="SAM" id="Phobius"/>
    </source>
</evidence>
<keyword evidence="10" id="KW-1185">Reference proteome</keyword>
<comment type="subcellular location">
    <subcellularLocation>
        <location evidence="1">Endoplasmic reticulum membrane</location>
        <topology evidence="1">Multi-pass membrane protein</topology>
    </subcellularLocation>
</comment>
<evidence type="ECO:0000256" key="3">
    <source>
        <dbReference type="ARBA" id="ARBA00022824"/>
    </source>
</evidence>
<feature type="region of interest" description="Disordered" evidence="7">
    <location>
        <begin position="395"/>
        <end position="419"/>
    </location>
</feature>
<dbReference type="PANTHER" id="PTHR21212:SF5">
    <property type="entry name" value="SEIPIN-1"/>
    <property type="match status" value="1"/>
</dbReference>
<proteinExistence type="predicted"/>
<keyword evidence="4 8" id="KW-1133">Transmembrane helix</keyword>
<gene>
    <name evidence="9" type="ORF">CEY00_Acc27538</name>
</gene>
<dbReference type="STRING" id="1590841.A0A2R6PKS3"/>
<dbReference type="EMBL" id="NKQK01000024">
    <property type="protein sequence ID" value="PSR92935.1"/>
    <property type="molecule type" value="Genomic_DNA"/>
</dbReference>
<dbReference type="OMA" id="RHKEDYR"/>
<keyword evidence="2 8" id="KW-0812">Transmembrane</keyword>
<evidence type="ECO:0000256" key="7">
    <source>
        <dbReference type="SAM" id="MobiDB-lite"/>
    </source>
</evidence>
<keyword evidence="5" id="KW-0443">Lipid metabolism</keyword>
<reference evidence="10" key="2">
    <citation type="journal article" date="2018" name="BMC Genomics">
        <title>A manually annotated Actinidia chinensis var. chinensis (kiwifruit) genome highlights the challenges associated with draft genomes and gene prediction in plants.</title>
        <authorList>
            <person name="Pilkington S.M."/>
            <person name="Crowhurst R."/>
            <person name="Hilario E."/>
            <person name="Nardozza S."/>
            <person name="Fraser L."/>
            <person name="Peng Y."/>
            <person name="Gunaseelan K."/>
            <person name="Simpson R."/>
            <person name="Tahir J."/>
            <person name="Deroles S.C."/>
            <person name="Templeton K."/>
            <person name="Luo Z."/>
            <person name="Davy M."/>
            <person name="Cheng C."/>
            <person name="McNeilage M."/>
            <person name="Scaglione D."/>
            <person name="Liu Y."/>
            <person name="Zhang Q."/>
            <person name="Datson P."/>
            <person name="De Silva N."/>
            <person name="Gardiner S.E."/>
            <person name="Bassett H."/>
            <person name="Chagne D."/>
            <person name="McCallum J."/>
            <person name="Dzierzon H."/>
            <person name="Deng C."/>
            <person name="Wang Y.Y."/>
            <person name="Barron L."/>
            <person name="Manako K."/>
            <person name="Bowen J."/>
            <person name="Foster T.M."/>
            <person name="Erridge Z.A."/>
            <person name="Tiffin H."/>
            <person name="Waite C.N."/>
            <person name="Davies K.M."/>
            <person name="Grierson E.P."/>
            <person name="Laing W.A."/>
            <person name="Kirk R."/>
            <person name="Chen X."/>
            <person name="Wood M."/>
            <person name="Montefiori M."/>
            <person name="Brummell D.A."/>
            <person name="Schwinn K.E."/>
            <person name="Catanach A."/>
            <person name="Fullerton C."/>
            <person name="Li D."/>
            <person name="Meiyalaghan S."/>
            <person name="Nieuwenhuizen N."/>
            <person name="Read N."/>
            <person name="Prakash R."/>
            <person name="Hunter D."/>
            <person name="Zhang H."/>
            <person name="McKenzie M."/>
            <person name="Knabel M."/>
            <person name="Harris A."/>
            <person name="Allan A.C."/>
            <person name="Gleave A."/>
            <person name="Chen A."/>
            <person name="Janssen B.J."/>
            <person name="Plunkett B."/>
            <person name="Ampomah-Dwamena C."/>
            <person name="Voogd C."/>
            <person name="Leif D."/>
            <person name="Lafferty D."/>
            <person name="Souleyre E.J.F."/>
            <person name="Varkonyi-Gasic E."/>
            <person name="Gambi F."/>
            <person name="Hanley J."/>
            <person name="Yao J.L."/>
            <person name="Cheung J."/>
            <person name="David K.M."/>
            <person name="Warren B."/>
            <person name="Marsh K."/>
            <person name="Snowden K.C."/>
            <person name="Lin-Wang K."/>
            <person name="Brian L."/>
            <person name="Martinez-Sanchez M."/>
            <person name="Wang M."/>
            <person name="Ileperuma N."/>
            <person name="Macnee N."/>
            <person name="Campin R."/>
            <person name="McAtee P."/>
            <person name="Drummond R.S.M."/>
            <person name="Espley R.V."/>
            <person name="Ireland H.S."/>
            <person name="Wu R."/>
            <person name="Atkinson R.G."/>
            <person name="Karunairetnam S."/>
            <person name="Bulley S."/>
            <person name="Chunkath S."/>
            <person name="Hanley Z."/>
            <person name="Storey R."/>
            <person name="Thrimawithana A.H."/>
            <person name="Thomson S."/>
            <person name="David C."/>
            <person name="Testolin R."/>
            <person name="Huang H."/>
            <person name="Hellens R.P."/>
            <person name="Schaffer R.J."/>
        </authorList>
    </citation>
    <scope>NUCLEOTIDE SEQUENCE [LARGE SCALE GENOMIC DNA]</scope>
    <source>
        <strain evidence="10">cv. Red5</strain>
    </source>
</reference>
<dbReference type="GO" id="GO:0010162">
    <property type="term" value="P:seed dormancy process"/>
    <property type="evidence" value="ECO:0007669"/>
    <property type="project" value="EnsemblPlants"/>
</dbReference>
<dbReference type="GO" id="GO:0140042">
    <property type="term" value="P:lipid droplet formation"/>
    <property type="evidence" value="ECO:0007669"/>
    <property type="project" value="EnsemblPlants"/>
</dbReference>